<keyword evidence="2" id="KW-1185">Reference proteome</keyword>
<protein>
    <submittedName>
        <fullName evidence="1">Uncharacterized protein</fullName>
    </submittedName>
</protein>
<reference evidence="1 2" key="1">
    <citation type="submission" date="2020-03" db="EMBL/GenBank/DDBJ databases">
        <title>Draft Genome Sequence of Cudoniella acicularis.</title>
        <authorList>
            <person name="Buettner E."/>
            <person name="Kellner H."/>
        </authorList>
    </citation>
    <scope>NUCLEOTIDE SEQUENCE [LARGE SCALE GENOMIC DNA]</scope>
    <source>
        <strain evidence="1 2">DSM 108380</strain>
    </source>
</reference>
<evidence type="ECO:0000313" key="1">
    <source>
        <dbReference type="EMBL" id="KAF4625230.1"/>
    </source>
</evidence>
<name>A0A8H4VYQ1_9HELO</name>
<dbReference type="OrthoDB" id="21416at2759"/>
<dbReference type="Proteomes" id="UP000566819">
    <property type="component" value="Unassembled WGS sequence"/>
</dbReference>
<sequence length="163" mass="18783">MRDTAEYFKMAYGLWNAFFLKELPQSLDADEIIAASRLCDKLTEFLLPGRCLKWIEMATIINYAFGYVNIYENAVGALDAAYDGISNPLPSFRRFSIARTQFFTDYTYVLSPIGPTDPWEEESLSKPEGLDTRQVAAQLLSLGKQWMHLFRRPRFRNLSAVNY</sequence>
<organism evidence="1 2">
    <name type="scientific">Cudoniella acicularis</name>
    <dbReference type="NCBI Taxonomy" id="354080"/>
    <lineage>
        <taxon>Eukaryota</taxon>
        <taxon>Fungi</taxon>
        <taxon>Dikarya</taxon>
        <taxon>Ascomycota</taxon>
        <taxon>Pezizomycotina</taxon>
        <taxon>Leotiomycetes</taxon>
        <taxon>Helotiales</taxon>
        <taxon>Tricladiaceae</taxon>
        <taxon>Cudoniella</taxon>
    </lineage>
</organism>
<dbReference type="AlphaFoldDB" id="A0A8H4VYQ1"/>
<proteinExistence type="predicted"/>
<accession>A0A8H4VYQ1</accession>
<evidence type="ECO:0000313" key="2">
    <source>
        <dbReference type="Proteomes" id="UP000566819"/>
    </source>
</evidence>
<dbReference type="EMBL" id="JAAMPI010001431">
    <property type="protein sequence ID" value="KAF4625230.1"/>
    <property type="molecule type" value="Genomic_DNA"/>
</dbReference>
<comment type="caution">
    <text evidence="1">The sequence shown here is derived from an EMBL/GenBank/DDBJ whole genome shotgun (WGS) entry which is preliminary data.</text>
</comment>
<gene>
    <name evidence="1" type="ORF">G7Y89_g12939</name>
</gene>